<feature type="transmembrane region" description="Helical" evidence="1">
    <location>
        <begin position="104"/>
        <end position="123"/>
    </location>
</feature>
<keyword evidence="1" id="KW-0812">Transmembrane</keyword>
<evidence type="ECO:0000313" key="3">
    <source>
        <dbReference type="Proteomes" id="UP001642540"/>
    </source>
</evidence>
<evidence type="ECO:0000313" key="2">
    <source>
        <dbReference type="EMBL" id="CAL8098457.1"/>
    </source>
</evidence>
<reference evidence="2 3" key="1">
    <citation type="submission" date="2024-08" db="EMBL/GenBank/DDBJ databases">
        <authorList>
            <person name="Cucini C."/>
            <person name="Frati F."/>
        </authorList>
    </citation>
    <scope>NUCLEOTIDE SEQUENCE [LARGE SCALE GENOMIC DNA]</scope>
</reference>
<feature type="transmembrane region" description="Helical" evidence="1">
    <location>
        <begin position="47"/>
        <end position="68"/>
    </location>
</feature>
<dbReference type="EMBL" id="CAXLJM020000030">
    <property type="protein sequence ID" value="CAL8098457.1"/>
    <property type="molecule type" value="Genomic_DNA"/>
</dbReference>
<gene>
    <name evidence="2" type="ORF">ODALV1_LOCUS9943</name>
</gene>
<sequence>MPNDAFNSNGTVYKNGYDKLTTLLTRKLSYCDTAFIIFKALSAIHAVVIYSVTHSLLFVLSFCVLGIAQNYRTELRCAVDRRDIPHGILAYRNLKTKLSFTNDLFGGQLFGFFLAVTTYYSQFPEVVMGYLTDHPMEIVVPFILLDTTILVLAAEFHSQVQRISLEGFENLSRIVLAYKRKQQIISLSPVEYFQILEKLRNPRCFDGILNGYTPWVSDILSGSGNMDSSMCSGIQFAERVGNH</sequence>
<keyword evidence="1" id="KW-1133">Transmembrane helix</keyword>
<evidence type="ECO:0000256" key="1">
    <source>
        <dbReference type="SAM" id="Phobius"/>
    </source>
</evidence>
<keyword evidence="3" id="KW-1185">Reference proteome</keyword>
<dbReference type="Proteomes" id="UP001642540">
    <property type="component" value="Unassembled WGS sequence"/>
</dbReference>
<proteinExistence type="predicted"/>
<accession>A0ABP1QGF3</accession>
<keyword evidence="1" id="KW-0472">Membrane</keyword>
<comment type="caution">
    <text evidence="2">The sequence shown here is derived from an EMBL/GenBank/DDBJ whole genome shotgun (WGS) entry which is preliminary data.</text>
</comment>
<organism evidence="2 3">
    <name type="scientific">Orchesella dallaii</name>
    <dbReference type="NCBI Taxonomy" id="48710"/>
    <lineage>
        <taxon>Eukaryota</taxon>
        <taxon>Metazoa</taxon>
        <taxon>Ecdysozoa</taxon>
        <taxon>Arthropoda</taxon>
        <taxon>Hexapoda</taxon>
        <taxon>Collembola</taxon>
        <taxon>Entomobryomorpha</taxon>
        <taxon>Entomobryoidea</taxon>
        <taxon>Orchesellidae</taxon>
        <taxon>Orchesellinae</taxon>
        <taxon>Orchesella</taxon>
    </lineage>
</organism>
<protein>
    <submittedName>
        <fullName evidence="2">Uncharacterized protein</fullName>
    </submittedName>
</protein>
<feature type="transmembrane region" description="Helical" evidence="1">
    <location>
        <begin position="138"/>
        <end position="156"/>
    </location>
</feature>
<name>A0ABP1QGF3_9HEXA</name>